<evidence type="ECO:0000256" key="6">
    <source>
        <dbReference type="ARBA" id="ARBA00022989"/>
    </source>
</evidence>
<dbReference type="GO" id="GO:0140359">
    <property type="term" value="F:ABC-type transporter activity"/>
    <property type="evidence" value="ECO:0007669"/>
    <property type="project" value="InterPro"/>
</dbReference>
<dbReference type="KEGG" id="asip:AQUSIP_05210"/>
<feature type="transmembrane region" description="Helical" evidence="8">
    <location>
        <begin position="27"/>
        <end position="47"/>
    </location>
</feature>
<sequence length="379" mass="42436">MMPSDFSLFRLWGLIIKEFTQFRRDRSTFAIIIFMPILQLIIFGLAINANPKHLPSALINTDNGPFARTLVQELENTEYFRFTHFPKSEAEAKKLIETHQVLFTLNIPPDFSRKLVRGETPSALMEVDGTDPVSVAYAVAASSGLMAEAFQYDLTGPLKWLNPKPGPARLLVHTKYNPSAITQYNIVPGLLGTLLTMTFVMVASMALTRERENGTMETLLATPILPLEVIIGKATPFILVGYLQVMVVLIIAIAFFRVPMEGSLFLLLLMVFPFVLANLSVGITISTIAKSQLEASQTSIFFFLPSMLLSGFAFPFKGMPEWAQWIGNLLPLTHFINIVRGIMLKGIGFAESWVDLWPLLVFMLVMLVIALLRYRKTLD</sequence>
<comment type="similarity">
    <text evidence="2 8">Belongs to the ABC-2 integral membrane protein family.</text>
</comment>
<accession>A0A5E4PFS3</accession>
<evidence type="ECO:0000256" key="4">
    <source>
        <dbReference type="ARBA" id="ARBA00022475"/>
    </source>
</evidence>
<evidence type="ECO:0000256" key="3">
    <source>
        <dbReference type="ARBA" id="ARBA00022448"/>
    </source>
</evidence>
<feature type="transmembrane region" description="Helical" evidence="8">
    <location>
        <begin position="356"/>
        <end position="374"/>
    </location>
</feature>
<proteinExistence type="inferred from homology"/>
<keyword evidence="11" id="KW-1185">Reference proteome</keyword>
<feature type="transmembrane region" description="Helical" evidence="8">
    <location>
        <begin position="264"/>
        <end position="288"/>
    </location>
</feature>
<dbReference type="RefSeq" id="WP_197737276.1">
    <property type="nucleotide sequence ID" value="NZ_LR699119.1"/>
</dbReference>
<keyword evidence="6 8" id="KW-1133">Transmembrane helix</keyword>
<evidence type="ECO:0000313" key="10">
    <source>
        <dbReference type="EMBL" id="VVC75233.1"/>
    </source>
</evidence>
<dbReference type="PANTHER" id="PTHR30294">
    <property type="entry name" value="MEMBRANE COMPONENT OF ABC TRANSPORTER YHHJ-RELATED"/>
    <property type="match status" value="1"/>
</dbReference>
<keyword evidence="7 8" id="KW-0472">Membrane</keyword>
<dbReference type="AlphaFoldDB" id="A0A5E4PFS3"/>
<dbReference type="PANTHER" id="PTHR30294:SF29">
    <property type="entry name" value="MULTIDRUG ABC TRANSPORTER PERMEASE YBHS-RELATED"/>
    <property type="match status" value="1"/>
</dbReference>
<keyword evidence="3 8" id="KW-0813">Transport</keyword>
<organism evidence="10 11">
    <name type="scientific">Aquicella siphonis</name>
    <dbReference type="NCBI Taxonomy" id="254247"/>
    <lineage>
        <taxon>Bacteria</taxon>
        <taxon>Pseudomonadati</taxon>
        <taxon>Pseudomonadota</taxon>
        <taxon>Gammaproteobacteria</taxon>
        <taxon>Legionellales</taxon>
        <taxon>Coxiellaceae</taxon>
        <taxon>Aquicella</taxon>
    </lineage>
</organism>
<keyword evidence="4 8" id="KW-1003">Cell membrane</keyword>
<dbReference type="GO" id="GO:0043190">
    <property type="term" value="C:ATP-binding cassette (ABC) transporter complex"/>
    <property type="evidence" value="ECO:0007669"/>
    <property type="project" value="InterPro"/>
</dbReference>
<dbReference type="Pfam" id="PF12698">
    <property type="entry name" value="ABC2_membrane_3"/>
    <property type="match status" value="1"/>
</dbReference>
<feature type="transmembrane region" description="Helical" evidence="8">
    <location>
        <begin position="322"/>
        <end position="344"/>
    </location>
</feature>
<dbReference type="InterPro" id="IPR000412">
    <property type="entry name" value="ABC_2_transport"/>
</dbReference>
<evidence type="ECO:0000256" key="1">
    <source>
        <dbReference type="ARBA" id="ARBA00004651"/>
    </source>
</evidence>
<dbReference type="InterPro" id="IPR013525">
    <property type="entry name" value="ABC2_TM"/>
</dbReference>
<protein>
    <recommendedName>
        <fullName evidence="8">Transport permease protein</fullName>
    </recommendedName>
</protein>
<evidence type="ECO:0000256" key="5">
    <source>
        <dbReference type="ARBA" id="ARBA00022692"/>
    </source>
</evidence>
<feature type="domain" description="ABC transmembrane type-2" evidence="9">
    <location>
        <begin position="148"/>
        <end position="377"/>
    </location>
</feature>
<dbReference type="EMBL" id="LR699119">
    <property type="protein sequence ID" value="VVC75233.1"/>
    <property type="molecule type" value="Genomic_DNA"/>
</dbReference>
<evidence type="ECO:0000259" key="9">
    <source>
        <dbReference type="PROSITE" id="PS51012"/>
    </source>
</evidence>
<feature type="transmembrane region" description="Helical" evidence="8">
    <location>
        <begin position="186"/>
        <end position="207"/>
    </location>
</feature>
<dbReference type="InterPro" id="IPR047817">
    <property type="entry name" value="ABC2_TM_bact-type"/>
</dbReference>
<comment type="subcellular location">
    <subcellularLocation>
        <location evidence="8">Cell inner membrane</location>
        <topology evidence="8">Multi-pass membrane protein</topology>
    </subcellularLocation>
    <subcellularLocation>
        <location evidence="1">Cell membrane</location>
        <topology evidence="1">Multi-pass membrane protein</topology>
    </subcellularLocation>
</comment>
<name>A0A5E4PFS3_9COXI</name>
<evidence type="ECO:0000256" key="7">
    <source>
        <dbReference type="ARBA" id="ARBA00023136"/>
    </source>
</evidence>
<evidence type="ECO:0000256" key="2">
    <source>
        <dbReference type="ARBA" id="ARBA00007783"/>
    </source>
</evidence>
<dbReference type="PRINTS" id="PR00164">
    <property type="entry name" value="ABC2TRNSPORT"/>
</dbReference>
<evidence type="ECO:0000256" key="8">
    <source>
        <dbReference type="RuleBase" id="RU361157"/>
    </source>
</evidence>
<dbReference type="Gene3D" id="3.40.1710.10">
    <property type="entry name" value="abc type-2 transporter like domain"/>
    <property type="match status" value="1"/>
</dbReference>
<dbReference type="InterPro" id="IPR051449">
    <property type="entry name" value="ABC-2_transporter_component"/>
</dbReference>
<feature type="transmembrane region" description="Helical" evidence="8">
    <location>
        <begin position="237"/>
        <end position="258"/>
    </location>
</feature>
<gene>
    <name evidence="10" type="primary">ybhR</name>
    <name evidence="10" type="ORF">AQUSIP_05210</name>
</gene>
<feature type="transmembrane region" description="Helical" evidence="8">
    <location>
        <begin position="300"/>
        <end position="316"/>
    </location>
</feature>
<evidence type="ECO:0000313" key="11">
    <source>
        <dbReference type="Proteomes" id="UP000324194"/>
    </source>
</evidence>
<dbReference type="PROSITE" id="PS51012">
    <property type="entry name" value="ABC_TM2"/>
    <property type="match status" value="1"/>
</dbReference>
<keyword evidence="5 8" id="KW-0812">Transmembrane</keyword>
<reference evidence="10 11" key="1">
    <citation type="submission" date="2019-08" db="EMBL/GenBank/DDBJ databases">
        <authorList>
            <person name="Guy L."/>
        </authorList>
    </citation>
    <scope>NUCLEOTIDE SEQUENCE [LARGE SCALE GENOMIC DNA]</scope>
    <source>
        <strain evidence="10 11">SGT-108</strain>
    </source>
</reference>
<dbReference type="Proteomes" id="UP000324194">
    <property type="component" value="Chromosome 1"/>
</dbReference>